<sequence>MHTTREKLQYCSSLDFKRIIAKLE</sequence>
<organism evidence="1">
    <name type="scientific">Rhizophora mucronata</name>
    <name type="common">Asiatic mangrove</name>
    <dbReference type="NCBI Taxonomy" id="61149"/>
    <lineage>
        <taxon>Eukaryota</taxon>
        <taxon>Viridiplantae</taxon>
        <taxon>Streptophyta</taxon>
        <taxon>Embryophyta</taxon>
        <taxon>Tracheophyta</taxon>
        <taxon>Spermatophyta</taxon>
        <taxon>Magnoliopsida</taxon>
        <taxon>eudicotyledons</taxon>
        <taxon>Gunneridae</taxon>
        <taxon>Pentapetalae</taxon>
        <taxon>rosids</taxon>
        <taxon>fabids</taxon>
        <taxon>Malpighiales</taxon>
        <taxon>Rhizophoraceae</taxon>
        <taxon>Rhizophora</taxon>
    </lineage>
</organism>
<proteinExistence type="predicted"/>
<accession>A0A2P2QIG7</accession>
<reference evidence="1" key="1">
    <citation type="submission" date="2018-02" db="EMBL/GenBank/DDBJ databases">
        <title>Rhizophora mucronata_Transcriptome.</title>
        <authorList>
            <person name="Meera S.P."/>
            <person name="Sreeshan A."/>
            <person name="Augustine A."/>
        </authorList>
    </citation>
    <scope>NUCLEOTIDE SEQUENCE</scope>
    <source>
        <tissue evidence="1">Leaf</tissue>
    </source>
</reference>
<dbReference type="EMBL" id="GGEC01086223">
    <property type="protein sequence ID" value="MBX66707.1"/>
    <property type="molecule type" value="Transcribed_RNA"/>
</dbReference>
<dbReference type="AlphaFoldDB" id="A0A2P2QIG7"/>
<protein>
    <submittedName>
        <fullName evidence="1">Uncharacterized protein</fullName>
    </submittedName>
</protein>
<evidence type="ECO:0000313" key="1">
    <source>
        <dbReference type="EMBL" id="MBX66707.1"/>
    </source>
</evidence>
<name>A0A2P2QIG7_RHIMU</name>